<evidence type="ECO:0000313" key="8">
    <source>
        <dbReference type="Proteomes" id="UP001652626"/>
    </source>
</evidence>
<dbReference type="SMART" id="SM00320">
    <property type="entry name" value="WD40"/>
    <property type="match status" value="6"/>
</dbReference>
<dbReference type="RefSeq" id="XP_026500832.1">
    <property type="nucleotide sequence ID" value="XM_026645047.2"/>
</dbReference>
<protein>
    <submittedName>
        <fullName evidence="9">WD repeat-containing protein 26</fullName>
    </submittedName>
</protein>
<dbReference type="OMA" id="GHISGCV"/>
<dbReference type="GO" id="GO:0005737">
    <property type="term" value="C:cytoplasm"/>
    <property type="evidence" value="ECO:0007669"/>
    <property type="project" value="UniProtKB-SubCell"/>
</dbReference>
<dbReference type="FunFam" id="2.130.10.10:FF:000087">
    <property type="entry name" value="WD repeat-containing protein 26 homolog"/>
    <property type="match status" value="1"/>
</dbReference>
<dbReference type="Pfam" id="PF23627">
    <property type="entry name" value="LisH_WDR26"/>
    <property type="match status" value="1"/>
</dbReference>
<dbReference type="PROSITE" id="PS50082">
    <property type="entry name" value="WD_REPEATS_2"/>
    <property type="match status" value="3"/>
</dbReference>
<dbReference type="SMART" id="SM00667">
    <property type="entry name" value="LisH"/>
    <property type="match status" value="1"/>
</dbReference>
<gene>
    <name evidence="9" type="primary">LOC113404185</name>
</gene>
<dbReference type="Gene3D" id="2.130.10.10">
    <property type="entry name" value="YVTN repeat-like/Quinoprotein amine dehydrogenase"/>
    <property type="match status" value="1"/>
</dbReference>
<evidence type="ECO:0000256" key="5">
    <source>
        <dbReference type="PROSITE-ProRule" id="PRU00221"/>
    </source>
</evidence>
<evidence type="ECO:0000256" key="4">
    <source>
        <dbReference type="ARBA" id="ARBA00022737"/>
    </source>
</evidence>
<dbReference type="InterPro" id="IPR019775">
    <property type="entry name" value="WD40_repeat_CS"/>
</dbReference>
<dbReference type="GO" id="GO:0034657">
    <property type="term" value="C:GID complex"/>
    <property type="evidence" value="ECO:0007669"/>
    <property type="project" value="TreeGrafter"/>
</dbReference>
<dbReference type="InterPro" id="IPR015943">
    <property type="entry name" value="WD40/YVTN_repeat-like_dom_sf"/>
</dbReference>
<evidence type="ECO:0000259" key="7">
    <source>
        <dbReference type="PROSITE" id="PS50897"/>
    </source>
</evidence>
<evidence type="ECO:0000256" key="3">
    <source>
        <dbReference type="ARBA" id="ARBA00022574"/>
    </source>
</evidence>
<dbReference type="PROSITE" id="PS00678">
    <property type="entry name" value="WD_REPEATS_1"/>
    <property type="match status" value="1"/>
</dbReference>
<dbReference type="GO" id="GO:0043161">
    <property type="term" value="P:proteasome-mediated ubiquitin-dependent protein catabolic process"/>
    <property type="evidence" value="ECO:0007669"/>
    <property type="project" value="TreeGrafter"/>
</dbReference>
<feature type="domain" description="CTLH" evidence="7">
    <location>
        <begin position="63"/>
        <end position="127"/>
    </location>
</feature>
<dbReference type="SUPFAM" id="SSF50978">
    <property type="entry name" value="WD40 repeat-like"/>
    <property type="match status" value="1"/>
</dbReference>
<dbReference type="InterPro" id="IPR036322">
    <property type="entry name" value="WD40_repeat_dom_sf"/>
</dbReference>
<evidence type="ECO:0000256" key="2">
    <source>
        <dbReference type="ARBA" id="ARBA00022490"/>
    </source>
</evidence>
<accession>A0A8B8IY77</accession>
<dbReference type="PROSITE" id="PS50897">
    <property type="entry name" value="CTLH"/>
    <property type="match status" value="1"/>
</dbReference>
<dbReference type="OrthoDB" id="972532at2759"/>
<name>A0A8B8IY77_VANTA</name>
<evidence type="ECO:0000256" key="6">
    <source>
        <dbReference type="SAM" id="MobiDB-lite"/>
    </source>
</evidence>
<dbReference type="InterPro" id="IPR006595">
    <property type="entry name" value="CTLH_C"/>
</dbReference>
<dbReference type="InterPro" id="IPR051350">
    <property type="entry name" value="WD_repeat-ST_regulator"/>
</dbReference>
<feature type="repeat" description="WD" evidence="5">
    <location>
        <begin position="525"/>
        <end position="564"/>
    </location>
</feature>
<keyword evidence="2" id="KW-0963">Cytoplasm</keyword>
<dbReference type="PROSITE" id="PS50896">
    <property type="entry name" value="LISH"/>
    <property type="match status" value="1"/>
</dbReference>
<keyword evidence="4" id="KW-0677">Repeat</keyword>
<comment type="subcellular location">
    <subcellularLocation>
        <location evidence="1">Cytoplasm</location>
    </subcellularLocation>
</comment>
<dbReference type="PANTHER" id="PTHR22838:SF0">
    <property type="entry name" value="WD REPEAT-CONTAINING PROTEIN 26"/>
    <property type="match status" value="1"/>
</dbReference>
<dbReference type="Proteomes" id="UP001652626">
    <property type="component" value="Chromosome 10"/>
</dbReference>
<keyword evidence="3 5" id="KW-0853">WD repeat</keyword>
<feature type="repeat" description="WD" evidence="5">
    <location>
        <begin position="314"/>
        <end position="345"/>
    </location>
</feature>
<dbReference type="GeneID" id="113404185"/>
<dbReference type="PANTHER" id="PTHR22838">
    <property type="entry name" value="WD REPEAT PROTEIN 26-RELATED"/>
    <property type="match status" value="1"/>
</dbReference>
<feature type="repeat" description="WD" evidence="5">
    <location>
        <begin position="268"/>
        <end position="302"/>
    </location>
</feature>
<dbReference type="PROSITE" id="PS50294">
    <property type="entry name" value="WD_REPEATS_REGION"/>
    <property type="match status" value="3"/>
</dbReference>
<evidence type="ECO:0000256" key="1">
    <source>
        <dbReference type="ARBA" id="ARBA00004496"/>
    </source>
</evidence>
<reference evidence="9" key="1">
    <citation type="submission" date="2025-08" db="UniProtKB">
        <authorList>
            <consortium name="RefSeq"/>
        </authorList>
    </citation>
    <scope>IDENTIFICATION</scope>
    <source>
        <tissue evidence="9">Whole body</tissue>
    </source>
</reference>
<feature type="region of interest" description="Disordered" evidence="6">
    <location>
        <begin position="1"/>
        <end position="25"/>
    </location>
</feature>
<dbReference type="InterPro" id="IPR006594">
    <property type="entry name" value="LisH"/>
</dbReference>
<dbReference type="InterPro" id="IPR001680">
    <property type="entry name" value="WD40_rpt"/>
</dbReference>
<dbReference type="AlphaFoldDB" id="A0A8B8IY77"/>
<sequence>MHQPCTNGAHLNGDAARNGDLSPGLRMGQTDQEIVRLIGQHLLSVGLERSASLLMEESGLHLEHPAAATFRQHVLAGDWVKADHDLGVLHDLLRDSPHVDTHNLSEMKFVVLEQKYLEHLEAGRVLDALHVLRNELTPLQHDTPRVHRLSALMMCADAAELRARAHWPGGPPSRAAVLARVQAVLPPALMMAPGRLRALLAQAAAQQAARCRFHAAPRPPLAAAVPAAAATTTTVAVPAPSVDPIPFSLLADHHCSADQFPIHSLQVLNEHCDEVWYCKWSPDGSKLASGSKDNTVMIWDFDPIAKRLSFRKSLEGHSYGVSYLSWSPDGRYLIAAGPEDCPDLWIWNMETEQLHLKMTHSQEDSLTAVAWHASSDKFVCGGARGQFYHCSLDGTLLNNWDGVRVNALACRGDGKVLAADTHHRVRAYDFADLTDRNLIQEEHAVMAMTLNAADSLLLLNVANQGVHLWDIRARALVRRFRGLSQGHFTIHACFGGAHQDFIASGSEDNKVYIWHVGGEEPIAVVSGHTRCVNAVAWNPRHHDVLVSASDDYSLRLWGPRAHQH</sequence>
<dbReference type="PRINTS" id="PR00320">
    <property type="entry name" value="GPROTEINBRPT"/>
</dbReference>
<evidence type="ECO:0000313" key="9">
    <source>
        <dbReference type="RefSeq" id="XP_026500832.1"/>
    </source>
</evidence>
<proteinExistence type="predicted"/>
<organism evidence="8 9">
    <name type="scientific">Vanessa tameamea</name>
    <name type="common">Kamehameha butterfly</name>
    <dbReference type="NCBI Taxonomy" id="334116"/>
    <lineage>
        <taxon>Eukaryota</taxon>
        <taxon>Metazoa</taxon>
        <taxon>Ecdysozoa</taxon>
        <taxon>Arthropoda</taxon>
        <taxon>Hexapoda</taxon>
        <taxon>Insecta</taxon>
        <taxon>Pterygota</taxon>
        <taxon>Neoptera</taxon>
        <taxon>Endopterygota</taxon>
        <taxon>Lepidoptera</taxon>
        <taxon>Glossata</taxon>
        <taxon>Ditrysia</taxon>
        <taxon>Papilionoidea</taxon>
        <taxon>Nymphalidae</taxon>
        <taxon>Nymphalinae</taxon>
        <taxon>Vanessa</taxon>
    </lineage>
</organism>
<dbReference type="Pfam" id="PF00400">
    <property type="entry name" value="WD40"/>
    <property type="match status" value="4"/>
</dbReference>
<keyword evidence="8" id="KW-1185">Reference proteome</keyword>
<dbReference type="InterPro" id="IPR020472">
    <property type="entry name" value="WD40_PAC1"/>
</dbReference>